<gene>
    <name evidence="3" type="ORF">PhCBS80983_g04551</name>
</gene>
<name>A0A507DZ32_9FUNG</name>
<feature type="region of interest" description="Disordered" evidence="1">
    <location>
        <begin position="1773"/>
        <end position="1848"/>
    </location>
</feature>
<dbReference type="Pfam" id="PF23277">
    <property type="entry name" value="Ig_Dlec1_1"/>
    <property type="match status" value="1"/>
</dbReference>
<organism evidence="3 4">
    <name type="scientific">Powellomyces hirtus</name>
    <dbReference type="NCBI Taxonomy" id="109895"/>
    <lineage>
        <taxon>Eukaryota</taxon>
        <taxon>Fungi</taxon>
        <taxon>Fungi incertae sedis</taxon>
        <taxon>Chytridiomycota</taxon>
        <taxon>Chytridiomycota incertae sedis</taxon>
        <taxon>Chytridiomycetes</taxon>
        <taxon>Spizellomycetales</taxon>
        <taxon>Powellomycetaceae</taxon>
        <taxon>Powellomyces</taxon>
    </lineage>
</organism>
<accession>A0A507DZ32</accession>
<dbReference type="PANTHER" id="PTHR46348">
    <property type="entry name" value="DELETED IN LUNG AND ESOPHAGEAL CANCER PROTEIN 1"/>
    <property type="match status" value="1"/>
</dbReference>
<dbReference type="Proteomes" id="UP000318582">
    <property type="component" value="Unassembled WGS sequence"/>
</dbReference>
<dbReference type="PANTHER" id="PTHR46348:SF1">
    <property type="entry name" value="DELETED IN LUNG AND ESOPHAGEAL CANCER PROTEIN 1"/>
    <property type="match status" value="1"/>
</dbReference>
<evidence type="ECO:0000256" key="1">
    <source>
        <dbReference type="SAM" id="MobiDB-lite"/>
    </source>
</evidence>
<feature type="region of interest" description="Disordered" evidence="1">
    <location>
        <begin position="1637"/>
        <end position="1663"/>
    </location>
</feature>
<evidence type="ECO:0000313" key="4">
    <source>
        <dbReference type="Proteomes" id="UP000318582"/>
    </source>
</evidence>
<feature type="region of interest" description="Disordered" evidence="1">
    <location>
        <begin position="1584"/>
        <end position="1623"/>
    </location>
</feature>
<dbReference type="InterPro" id="IPR033304">
    <property type="entry name" value="DLEC1"/>
</dbReference>
<dbReference type="GO" id="GO:0005929">
    <property type="term" value="C:cilium"/>
    <property type="evidence" value="ECO:0007669"/>
    <property type="project" value="TreeGrafter"/>
</dbReference>
<feature type="region of interest" description="Disordered" evidence="1">
    <location>
        <begin position="1705"/>
        <end position="1755"/>
    </location>
</feature>
<feature type="compositionally biased region" description="Polar residues" evidence="1">
    <location>
        <begin position="1775"/>
        <end position="1789"/>
    </location>
</feature>
<dbReference type="GO" id="GO:0015631">
    <property type="term" value="F:tubulin binding"/>
    <property type="evidence" value="ECO:0007669"/>
    <property type="project" value="TreeGrafter"/>
</dbReference>
<evidence type="ECO:0000259" key="2">
    <source>
        <dbReference type="Pfam" id="PF23277"/>
    </source>
</evidence>
<dbReference type="InterPro" id="IPR013783">
    <property type="entry name" value="Ig-like_fold"/>
</dbReference>
<reference evidence="3 4" key="1">
    <citation type="journal article" date="2019" name="Sci. Rep.">
        <title>Comparative genomics of chytrid fungi reveal insights into the obligate biotrophic and pathogenic lifestyle of Synchytrium endobioticum.</title>
        <authorList>
            <person name="van de Vossenberg B.T.L.H."/>
            <person name="Warris S."/>
            <person name="Nguyen H.D.T."/>
            <person name="van Gent-Pelzer M.P.E."/>
            <person name="Joly D.L."/>
            <person name="van de Geest H.C."/>
            <person name="Bonants P.J.M."/>
            <person name="Smith D.S."/>
            <person name="Levesque C.A."/>
            <person name="van der Lee T.A.J."/>
        </authorList>
    </citation>
    <scope>NUCLEOTIDE SEQUENCE [LARGE SCALE GENOMIC DNA]</scope>
    <source>
        <strain evidence="3 4">CBS 809.83</strain>
    </source>
</reference>
<protein>
    <recommendedName>
        <fullName evidence="2">Deleted in lung and esophageal cancer protein 1 Ig-like domain-containing protein</fullName>
    </recommendedName>
</protein>
<feature type="region of interest" description="Disordered" evidence="1">
    <location>
        <begin position="1522"/>
        <end position="1551"/>
    </location>
</feature>
<comment type="caution">
    <text evidence="3">The sequence shown here is derived from an EMBL/GenBank/DDBJ whole genome shotgun (WGS) entry which is preliminary data.</text>
</comment>
<dbReference type="GO" id="GO:0005737">
    <property type="term" value="C:cytoplasm"/>
    <property type="evidence" value="ECO:0007669"/>
    <property type="project" value="TreeGrafter"/>
</dbReference>
<keyword evidence="4" id="KW-1185">Reference proteome</keyword>
<dbReference type="Gene3D" id="2.60.40.10">
    <property type="entry name" value="Immunoglobulins"/>
    <property type="match status" value="4"/>
</dbReference>
<dbReference type="Pfam" id="PF23316">
    <property type="entry name" value="Ig_DLEC1_6th"/>
    <property type="match status" value="1"/>
</dbReference>
<feature type="domain" description="Deleted in lung and esophageal cancer protein 1 Ig-like" evidence="2">
    <location>
        <begin position="299"/>
        <end position="391"/>
    </location>
</feature>
<evidence type="ECO:0000313" key="3">
    <source>
        <dbReference type="EMBL" id="TPX56405.1"/>
    </source>
</evidence>
<dbReference type="STRING" id="109895.A0A507DZ32"/>
<sequence>MSEPQLQRPSSLVELPLLDAKSRSSSLKSLPIRNNKVEFLSKPRNSITVSSLPQLRKVLLAERKTLPHGHREFLGLPKRHCANEDDEQEKHDDDVDAGKSYAQRENVHAEEPTGELLGEMEVPIRAEDWNDRVAIVDENGVDMRGHFSQPILRYAVKRTNNNFKFSWAATRPVAPELQVPGVLEIDADMIQAPPGTLEPIRKFRPAPVNSMHIYTDEQKKMLERIESRFNFKPNPRFPHTKTFMRRRVSSDPHNRSMPDIFIPPGIDTRWLSKEAPARLHQPIVCPSKADISHDIGIMAIPSSVVFTDYAPNRTYEKEVIVKNITQNSRRFRLSAPPPYTHSPYFTVALISAPAEHGTNGLVAPGMSLRYKVTFTPNSLANFRQIFIVSTEIGKIFEVPFIAQREAPRLTLPDVLNCGPSRAGYDNVRVWDFKNEGGPGRFLIVPEHLKVDPYTVFDTMEEREKYAIASSPPFDVFPAFLTLKKGESGQIVVRYSPTKLLEGEASNALGGRRDEGIFKLVCDNCTISDFPIEGLAQDPGIQIAGIHAPDGSVIEGPDLSTVPGYDFYVPFGKQNPGSTTLYVVTIRNTSLLQLPFQWTVCNAPSDNDGKNLESLQRNPTFQIIPLRGWLPPNADMKFEVAFTPEETKYFNVFCNLNLLHSDRRNLGEAGDDKIVNNAYGCALSMRCTGQGVPFQVSISPDILMIPDVLHTGSIYSTVLRMSNESVSEVAFEWDADDISENTLDVAISHTWGKIEAWACCKIKLQCRGIFPGIVRGTLNCKIAHGPAIRVPITARVALAPGALRFDTNLVDFGLLALGSKKTVQVPLISNAPIPLHWKVNGFKRNREDGTRDCYITYEPSEGLILPGERQKLAITYVPVWYQSLRAILECSIVDNATPVKLNKSESDNEDEHELRSQQVRLREHVAVAAVEMKAEVQTPRATIMDPVNAMTCFLNVPCAYYIEMRNVSMLPAEFQWQNIICEQYSVSFFPRTGNIPGGKVISIKVQFVGHVHGHLADLLFACHIVGMVEHNGYLGIKLSVKVCGINIELRLEEPLNIDTSLRAHRAGSPKPHQLSLDFGEECPIFAKRQGTLIIRNRTAIPAPFRIYMEKYEATALKGDDELPGASDSLDGGEAMEKTMVNARTTPIANANSPSRSLLPPSNIEKLGFSSKTGMQYISQIKEVRRLIKRMHALLREGRGAAFHSSPSSKTIGPWETVRVNVTSYNNLVGLYEDNLICEVRGWERQVIPIRLGVIGLPVRFFGAHLVAKQKESTDTIDRVNFGTRITNLTWASVNGVRAYPYPRSDRTEEEALQLGEKEAHSKVIHIENQSPRDIRLTWVTYIKHTPLGSSPPSIAEILTPENRLEQDALGMFGVMPATMVLPAFKSTSIRIFFRSGMVGAFDGLLVADVGYIQKDGKPLYGHGRKESTRRPGTDEAFPVSHLTSMACVHVQGRAIEPRLSLDIGDRIRMKESFWGKQDDGPSLSGSEGRTVNVFLENNTDSVCSFTIHATPRELFTVTCADDPAEQSKDTGQKKVAHASAKGARKQNGTARSRSISLGKILMVSGSYLHELKPTEQMLISVRYTPHPHPAKSQADALPEPVTDSFPLPAKSPVARPAPYSPRSAISSVSMGLLSAKQDNQLSSDEDAENTPKAPADNAGKFASVNVPPSFEAAGIPDSRVEGSAQRISPAASVASLNGSSLPIETLSGKGLSVPPTETLHADPGSASEESPLDSATPTGSPAVAPQVPAATVPGSDVNFTSAGPAAAHDVAKPLSKQGSNASLKGSNPSLRASVVLPKPSRASSSSDRTKRAVTKKPADTPSLEETPTLPSPPAVELKPDTSLTTRPMTARSRIVAEGTLNIYFTNGIKQQIPLIVEDTT</sequence>
<dbReference type="EMBL" id="QEAQ01000076">
    <property type="protein sequence ID" value="TPX56405.1"/>
    <property type="molecule type" value="Genomic_DNA"/>
</dbReference>
<dbReference type="InterPro" id="IPR059041">
    <property type="entry name" value="Ig_DLEC1_1"/>
</dbReference>
<feature type="compositionally biased region" description="Low complexity" evidence="1">
    <location>
        <begin position="1740"/>
        <end position="1752"/>
    </location>
</feature>
<proteinExistence type="predicted"/>